<sequence>MPEAEAELQKILKVDTLLQPWSIAIGKMMVEPSTSIDVALQALYAMKNDLVLANLQSVPPRQPTPFSALDNKTPNLTQTSTPTFLRNTNIYHLFSAFCIPNVTGAVYLEAYLGENPQNTPIIEFLHQHPAVLRVGKVQLERSSDLYHQKVWLQSIPTPEVGDLLSLSTPSIDPFTWVKVTQGRYKNDVGLVIHWEVSTAHQRLAVLLVPRLEKEHFPHPSSPPHCNHLFVHAENNGELSLSPKDSSHSLVSSKNTVDHLGGQDCEIDTPKQALGKRKWVEQAPKLQRLFSKMEWPEGEGKGQFVQLAPDTYHMDGHEFQYDLLLSHLPYSSVTDVDNEFVEVIRSAPLMERQELDLSIPQTTYRKSGRIEQIESDRGLVHLEDYDDDIPEEYTLEAYGVKNLKKKDIEETDIWVNQLNLRKKISIGDHVEAVAGDSKG</sequence>
<protein>
    <submittedName>
        <fullName evidence="1">Uncharacterized protein</fullName>
    </submittedName>
</protein>
<proteinExistence type="predicted"/>
<dbReference type="Proteomes" id="UP001498398">
    <property type="component" value="Unassembled WGS sequence"/>
</dbReference>
<evidence type="ECO:0000313" key="2">
    <source>
        <dbReference type="Proteomes" id="UP001498398"/>
    </source>
</evidence>
<reference evidence="1 2" key="1">
    <citation type="submission" date="2024-01" db="EMBL/GenBank/DDBJ databases">
        <title>A draft genome for the cacao thread blight pathogen Marasmiellus scandens.</title>
        <authorList>
            <person name="Baruah I.K."/>
            <person name="Leung J."/>
            <person name="Bukari Y."/>
            <person name="Amoako-Attah I."/>
            <person name="Meinhardt L.W."/>
            <person name="Bailey B.A."/>
            <person name="Cohen S.P."/>
        </authorList>
    </citation>
    <scope>NUCLEOTIDE SEQUENCE [LARGE SCALE GENOMIC DNA]</scope>
    <source>
        <strain evidence="1 2">GH-19</strain>
    </source>
</reference>
<organism evidence="1 2">
    <name type="scientific">Marasmiellus scandens</name>
    <dbReference type="NCBI Taxonomy" id="2682957"/>
    <lineage>
        <taxon>Eukaryota</taxon>
        <taxon>Fungi</taxon>
        <taxon>Dikarya</taxon>
        <taxon>Basidiomycota</taxon>
        <taxon>Agaricomycotina</taxon>
        <taxon>Agaricomycetes</taxon>
        <taxon>Agaricomycetidae</taxon>
        <taxon>Agaricales</taxon>
        <taxon>Marasmiineae</taxon>
        <taxon>Omphalotaceae</taxon>
        <taxon>Marasmiellus</taxon>
    </lineage>
</organism>
<accession>A0ABR1IXR2</accession>
<evidence type="ECO:0000313" key="1">
    <source>
        <dbReference type="EMBL" id="KAK7441344.1"/>
    </source>
</evidence>
<name>A0ABR1IXR2_9AGAR</name>
<gene>
    <name evidence="1" type="ORF">VKT23_016591</name>
</gene>
<comment type="caution">
    <text evidence="1">The sequence shown here is derived from an EMBL/GenBank/DDBJ whole genome shotgun (WGS) entry which is preliminary data.</text>
</comment>
<dbReference type="EMBL" id="JBANRG010000063">
    <property type="protein sequence ID" value="KAK7441344.1"/>
    <property type="molecule type" value="Genomic_DNA"/>
</dbReference>
<keyword evidence="2" id="KW-1185">Reference proteome</keyword>